<accession>A0A6J7A7T0</accession>
<proteinExistence type="predicted"/>
<evidence type="ECO:0000313" key="1">
    <source>
        <dbReference type="EMBL" id="CAB4828883.1"/>
    </source>
</evidence>
<organism evidence="1">
    <name type="scientific">freshwater metagenome</name>
    <dbReference type="NCBI Taxonomy" id="449393"/>
    <lineage>
        <taxon>unclassified sequences</taxon>
        <taxon>metagenomes</taxon>
        <taxon>ecological metagenomes</taxon>
    </lineage>
</organism>
<gene>
    <name evidence="1" type="ORF">UFOPK3099_01901</name>
</gene>
<dbReference type="EMBL" id="CAFAAV010000160">
    <property type="protein sequence ID" value="CAB4828883.1"/>
    <property type="molecule type" value="Genomic_DNA"/>
</dbReference>
<dbReference type="AlphaFoldDB" id="A0A6J7A7T0"/>
<sequence length="47" mass="5184">MTTGVGTETKTYKIQWTFDTTGLSQLQIDALQAATAGITFTWENQNT</sequence>
<protein>
    <submittedName>
        <fullName evidence="1">Unannotated protein</fullName>
    </submittedName>
</protein>
<name>A0A6J7A7T0_9ZZZZ</name>
<reference evidence="1" key="1">
    <citation type="submission" date="2020-05" db="EMBL/GenBank/DDBJ databases">
        <authorList>
            <person name="Chiriac C."/>
            <person name="Salcher M."/>
            <person name="Ghai R."/>
            <person name="Kavagutti S V."/>
        </authorList>
    </citation>
    <scope>NUCLEOTIDE SEQUENCE</scope>
</reference>